<reference evidence="1 2" key="1">
    <citation type="submission" date="2020-05" db="EMBL/GenBank/DDBJ databases">
        <title>Identification and distribution of gene clusters putatively required for synthesis of sphingolipid metabolism inhibitors in phylogenetically diverse species of the filamentous fungus Fusarium.</title>
        <authorList>
            <person name="Kim H.-S."/>
            <person name="Busman M."/>
            <person name="Brown D.W."/>
            <person name="Divon H."/>
            <person name="Uhlig S."/>
            <person name="Proctor R.H."/>
        </authorList>
    </citation>
    <scope>NUCLEOTIDE SEQUENCE [LARGE SCALE GENOMIC DNA]</scope>
    <source>
        <strain evidence="1 2">NRRL 66333</strain>
    </source>
</reference>
<dbReference type="OrthoDB" id="4763081at2759"/>
<name>A0A8H5V0E2_GIBSU</name>
<dbReference type="RefSeq" id="XP_036538164.1">
    <property type="nucleotide sequence ID" value="XM_036684475.1"/>
</dbReference>
<comment type="caution">
    <text evidence="1">The sequence shown here is derived from an EMBL/GenBank/DDBJ whole genome shotgun (WGS) entry which is preliminary data.</text>
</comment>
<protein>
    <submittedName>
        <fullName evidence="1">Uncharacterized protein</fullName>
    </submittedName>
</protein>
<evidence type="ECO:0000313" key="2">
    <source>
        <dbReference type="Proteomes" id="UP000547976"/>
    </source>
</evidence>
<evidence type="ECO:0000313" key="1">
    <source>
        <dbReference type="EMBL" id="KAF5605956.1"/>
    </source>
</evidence>
<dbReference type="EMBL" id="JAAOAV010000065">
    <property type="protein sequence ID" value="KAF5605956.1"/>
    <property type="molecule type" value="Genomic_DNA"/>
</dbReference>
<dbReference type="GeneID" id="59319193"/>
<dbReference type="AlphaFoldDB" id="A0A8H5V0E2"/>
<dbReference type="Proteomes" id="UP000547976">
    <property type="component" value="Unassembled WGS sequence"/>
</dbReference>
<proteinExistence type="predicted"/>
<accession>A0A8H5V0E2</accession>
<gene>
    <name evidence="1" type="ORF">FSUBG_6292</name>
</gene>
<keyword evidence="2" id="KW-1185">Reference proteome</keyword>
<organism evidence="1 2">
    <name type="scientific">Gibberella subglutinans</name>
    <name type="common">Fusarium subglutinans</name>
    <dbReference type="NCBI Taxonomy" id="42677"/>
    <lineage>
        <taxon>Eukaryota</taxon>
        <taxon>Fungi</taxon>
        <taxon>Dikarya</taxon>
        <taxon>Ascomycota</taxon>
        <taxon>Pezizomycotina</taxon>
        <taxon>Sordariomycetes</taxon>
        <taxon>Hypocreomycetidae</taxon>
        <taxon>Hypocreales</taxon>
        <taxon>Nectriaceae</taxon>
        <taxon>Fusarium</taxon>
        <taxon>Fusarium fujikuroi species complex</taxon>
    </lineage>
</organism>
<sequence>MSIILGQTRCDGCQVLFTDSDRSAIRFYCGDYPTGDWKAENFSLRRPSTMTILPSTRCTFLHEGCFRYIVVLPNGQQRSQPQINCFGRALGWRKLDLMRIFPKGLDIPGPRRISPPAIATVAAAAQIEYFQRLPIELVDMVRSYCPDAYFWNMVQLLDSKDFISTGQSLHNPNLSRLWHWKRGDAAPVLYRRRLKDPECLRISLDSDGICEIQRLRDHPRPPKSDPLVKFRKYAFASKKELGTVDACF</sequence>